<evidence type="ECO:0000313" key="4">
    <source>
        <dbReference type="Proteomes" id="UP000011715"/>
    </source>
</evidence>
<keyword evidence="4" id="KW-1185">Reference proteome</keyword>
<evidence type="ECO:0000313" key="2">
    <source>
        <dbReference type="EMBL" id="KLU88440.1"/>
    </source>
</evidence>
<feature type="region of interest" description="Disordered" evidence="1">
    <location>
        <begin position="140"/>
        <end position="162"/>
    </location>
</feature>
<dbReference type="VEuPathDB" id="FungiDB:MAPG_07426"/>
<proteinExistence type="predicted"/>
<evidence type="ECO:0000313" key="3">
    <source>
        <dbReference type="EnsemblFungi" id="MAPG_07426T0"/>
    </source>
</evidence>
<sequence length="562" mass="59019">MADLCATLCLAKDSTTLLDMPPERTPRGWGYGRRVSRTDPQEAATDDSTSRLSPATALCCSRSFGIRRLGAISDSSSGSSSVGRIWIEIDEAIEAARSCIARAQDGALGAAEVTPMSARAEGSPTRPGVLPGMTARGGFEYPATTSVPPSRLETLSPGRKASMQKVRDFQNLVERLQHARLNTAGSGSADNPSRKDGAGARKRVDISEESNLTSSSLLSKGSLLTAVSIPTPGVSMDEGAYQAASDGKKDHAVMEDISTEVAKPKKAKGFNPAAAVFAPAKENALPAAAKMGSSDQGHQIAGQPAAPDAFMNGAPIPGSGIPPGGPLIAIIPPPIIQTPQGQLLPTSPFGVALPISSSVMQTDLSALVAMQQLVVQQTALQAQLAVAGGGVLPMLGQRPPPVAGPALPPSRSGSPVKAAFKPSGPAWNKSRSMAMPMSMPPGMPNCPAAPRPPQVPLAPVTAPRPVVNQDLLKFDARGRLMDVRKPRGHDNPLLQLQYEAAIEWKKANVPGYAEECRRRQNERNERNALRNVHQHLLQHQQHFAQGPHSANMPGRARGDDVA</sequence>
<protein>
    <submittedName>
        <fullName evidence="2 3">Uncharacterized protein</fullName>
    </submittedName>
</protein>
<feature type="region of interest" description="Disordered" evidence="1">
    <location>
        <begin position="20"/>
        <end position="50"/>
    </location>
</feature>
<dbReference type="EnsemblFungi" id="MAPG_07426T0">
    <property type="protein sequence ID" value="MAPG_07426T0"/>
    <property type="gene ID" value="MAPG_07426"/>
</dbReference>
<feature type="compositionally biased region" description="Basic and acidic residues" evidence="1">
    <location>
        <begin position="192"/>
        <end position="206"/>
    </location>
</feature>
<organism evidence="3 4">
    <name type="scientific">Magnaporthiopsis poae (strain ATCC 64411 / 73-15)</name>
    <name type="common">Kentucky bluegrass fungus</name>
    <name type="synonym">Magnaporthe poae</name>
    <dbReference type="NCBI Taxonomy" id="644358"/>
    <lineage>
        <taxon>Eukaryota</taxon>
        <taxon>Fungi</taxon>
        <taxon>Dikarya</taxon>
        <taxon>Ascomycota</taxon>
        <taxon>Pezizomycotina</taxon>
        <taxon>Sordariomycetes</taxon>
        <taxon>Sordariomycetidae</taxon>
        <taxon>Magnaporthales</taxon>
        <taxon>Magnaporthaceae</taxon>
        <taxon>Magnaporthiopsis</taxon>
    </lineage>
</organism>
<reference evidence="3" key="4">
    <citation type="journal article" date="2015" name="G3 (Bethesda)">
        <title>Genome sequences of three phytopathogenic species of the Magnaporthaceae family of fungi.</title>
        <authorList>
            <person name="Okagaki L.H."/>
            <person name="Nunes C.C."/>
            <person name="Sailsbery J."/>
            <person name="Clay B."/>
            <person name="Brown D."/>
            <person name="John T."/>
            <person name="Oh Y."/>
            <person name="Young N."/>
            <person name="Fitzgerald M."/>
            <person name="Haas B.J."/>
            <person name="Zeng Q."/>
            <person name="Young S."/>
            <person name="Adiconis X."/>
            <person name="Fan L."/>
            <person name="Levin J.Z."/>
            <person name="Mitchell T.K."/>
            <person name="Okubara P.A."/>
            <person name="Farman M.L."/>
            <person name="Kohn L.M."/>
            <person name="Birren B."/>
            <person name="Ma L.-J."/>
            <person name="Dean R.A."/>
        </authorList>
    </citation>
    <scope>NUCLEOTIDE SEQUENCE</scope>
    <source>
        <strain evidence="3">ATCC 64411 / 73-15</strain>
    </source>
</reference>
<accession>A0A0C4E4M9</accession>
<dbReference type="OrthoDB" id="4755921at2759"/>
<name>A0A0C4E4M9_MAGP6</name>
<gene>
    <name evidence="2" type="ORF">MAPG_07426</name>
</gene>
<reference evidence="2" key="3">
    <citation type="submission" date="2011-03" db="EMBL/GenBank/DDBJ databases">
        <title>Annotation of Magnaporthe poae ATCC 64411.</title>
        <authorList>
            <person name="Ma L.-J."/>
            <person name="Dead R."/>
            <person name="Young S.K."/>
            <person name="Zeng Q."/>
            <person name="Gargeya S."/>
            <person name="Fitzgerald M."/>
            <person name="Haas B."/>
            <person name="Abouelleil A."/>
            <person name="Alvarado L."/>
            <person name="Arachchi H.M."/>
            <person name="Berlin A."/>
            <person name="Brown A."/>
            <person name="Chapman S.B."/>
            <person name="Chen Z."/>
            <person name="Dunbar C."/>
            <person name="Freedman E."/>
            <person name="Gearin G."/>
            <person name="Gellesch M."/>
            <person name="Goldberg J."/>
            <person name="Griggs A."/>
            <person name="Gujja S."/>
            <person name="Heiman D."/>
            <person name="Howarth C."/>
            <person name="Larson L."/>
            <person name="Lui A."/>
            <person name="MacDonald P.J.P."/>
            <person name="Mehta T."/>
            <person name="Montmayeur A."/>
            <person name="Murphy C."/>
            <person name="Neiman D."/>
            <person name="Pearson M."/>
            <person name="Priest M."/>
            <person name="Roberts A."/>
            <person name="Saif S."/>
            <person name="Shea T."/>
            <person name="Shenoy N."/>
            <person name="Sisk P."/>
            <person name="Stolte C."/>
            <person name="Sykes S."/>
            <person name="Yandava C."/>
            <person name="Wortman J."/>
            <person name="Nusbaum C."/>
            <person name="Birren B."/>
        </authorList>
    </citation>
    <scope>NUCLEOTIDE SEQUENCE</scope>
    <source>
        <strain evidence="2">ATCC 64411</strain>
    </source>
</reference>
<feature type="region of interest" description="Disordered" evidence="1">
    <location>
        <begin position="180"/>
        <end position="212"/>
    </location>
</feature>
<dbReference type="eggNOG" id="ENOG502T313">
    <property type="taxonomic scope" value="Eukaryota"/>
</dbReference>
<dbReference type="EMBL" id="GL876971">
    <property type="protein sequence ID" value="KLU88440.1"/>
    <property type="molecule type" value="Genomic_DNA"/>
</dbReference>
<dbReference type="Proteomes" id="UP000011715">
    <property type="component" value="Unassembled WGS sequence"/>
</dbReference>
<dbReference type="AlphaFoldDB" id="A0A0C4E4M9"/>
<feature type="region of interest" description="Disordered" evidence="1">
    <location>
        <begin position="403"/>
        <end position="427"/>
    </location>
</feature>
<evidence type="ECO:0000256" key="1">
    <source>
        <dbReference type="SAM" id="MobiDB-lite"/>
    </source>
</evidence>
<reference evidence="4" key="2">
    <citation type="submission" date="2010-05" db="EMBL/GenBank/DDBJ databases">
        <title>The genome sequence of Magnaporthe poae strain ATCC 64411.</title>
        <authorList>
            <person name="Ma L.-J."/>
            <person name="Dead R."/>
            <person name="Young S."/>
            <person name="Zeng Q."/>
            <person name="Koehrsen M."/>
            <person name="Alvarado L."/>
            <person name="Berlin A."/>
            <person name="Chapman S.B."/>
            <person name="Chen Z."/>
            <person name="Freedman E."/>
            <person name="Gellesch M."/>
            <person name="Goldberg J."/>
            <person name="Griggs A."/>
            <person name="Gujja S."/>
            <person name="Heilman E.R."/>
            <person name="Heiman D."/>
            <person name="Hepburn T."/>
            <person name="Howarth C."/>
            <person name="Jen D."/>
            <person name="Larson L."/>
            <person name="Mehta T."/>
            <person name="Neiman D."/>
            <person name="Pearson M."/>
            <person name="Roberts A."/>
            <person name="Saif S."/>
            <person name="Shea T."/>
            <person name="Shenoy N."/>
            <person name="Sisk P."/>
            <person name="Stolte C."/>
            <person name="Sykes S."/>
            <person name="Walk T."/>
            <person name="White J."/>
            <person name="Yandava C."/>
            <person name="Haas B."/>
            <person name="Nusbaum C."/>
            <person name="Birren B."/>
        </authorList>
    </citation>
    <scope>NUCLEOTIDE SEQUENCE [LARGE SCALE GENOMIC DNA]</scope>
    <source>
        <strain evidence="4">ATCC 64411 / 73-15</strain>
    </source>
</reference>
<reference evidence="2" key="1">
    <citation type="submission" date="2010-05" db="EMBL/GenBank/DDBJ databases">
        <title>The Genome Sequence of Magnaporthe poae strain ATCC 64411.</title>
        <authorList>
            <consortium name="The Broad Institute Genome Sequencing Platform"/>
            <consortium name="Broad Institute Genome Sequencing Center for Infectious Disease"/>
            <person name="Ma L.-J."/>
            <person name="Dead R."/>
            <person name="Young S."/>
            <person name="Zeng Q."/>
            <person name="Koehrsen M."/>
            <person name="Alvarado L."/>
            <person name="Berlin A."/>
            <person name="Chapman S.B."/>
            <person name="Chen Z."/>
            <person name="Freedman E."/>
            <person name="Gellesch M."/>
            <person name="Goldberg J."/>
            <person name="Griggs A."/>
            <person name="Gujja S."/>
            <person name="Heilman E.R."/>
            <person name="Heiman D."/>
            <person name="Hepburn T."/>
            <person name="Howarth C."/>
            <person name="Jen D."/>
            <person name="Larson L."/>
            <person name="Mehta T."/>
            <person name="Neiman D."/>
            <person name="Pearson M."/>
            <person name="Roberts A."/>
            <person name="Saif S."/>
            <person name="Shea T."/>
            <person name="Shenoy N."/>
            <person name="Sisk P."/>
            <person name="Stolte C."/>
            <person name="Sykes S."/>
            <person name="Walk T."/>
            <person name="White J."/>
            <person name="Yandava C."/>
            <person name="Haas B."/>
            <person name="Nusbaum C."/>
            <person name="Birren B."/>
        </authorList>
    </citation>
    <scope>NUCLEOTIDE SEQUENCE</scope>
    <source>
        <strain evidence="2">ATCC 64411</strain>
    </source>
</reference>
<dbReference type="EMBL" id="ADBL01001793">
    <property type="status" value="NOT_ANNOTATED_CDS"/>
    <property type="molecule type" value="Genomic_DNA"/>
</dbReference>
<feature type="region of interest" description="Disordered" evidence="1">
    <location>
        <begin position="541"/>
        <end position="562"/>
    </location>
</feature>
<reference evidence="3" key="5">
    <citation type="submission" date="2015-06" db="UniProtKB">
        <authorList>
            <consortium name="EnsemblFungi"/>
        </authorList>
    </citation>
    <scope>IDENTIFICATION</scope>
    <source>
        <strain evidence="3">ATCC 64411</strain>
    </source>
</reference>